<dbReference type="Pfam" id="PF13700">
    <property type="entry name" value="DUF4158"/>
    <property type="match status" value="1"/>
</dbReference>
<accession>A0ABN1EBD7</accession>
<dbReference type="Proteomes" id="UP001501576">
    <property type="component" value="Unassembled WGS sequence"/>
</dbReference>
<reference evidence="2 3" key="1">
    <citation type="journal article" date="2019" name="Int. J. Syst. Evol. Microbiol.">
        <title>The Global Catalogue of Microorganisms (GCM) 10K type strain sequencing project: providing services to taxonomists for standard genome sequencing and annotation.</title>
        <authorList>
            <consortium name="The Broad Institute Genomics Platform"/>
            <consortium name="The Broad Institute Genome Sequencing Center for Infectious Disease"/>
            <person name="Wu L."/>
            <person name="Ma J."/>
        </authorList>
    </citation>
    <scope>NUCLEOTIDE SEQUENCE [LARGE SCALE GENOMIC DNA]</scope>
    <source>
        <strain evidence="2 3">JCM 5052</strain>
    </source>
</reference>
<keyword evidence="3" id="KW-1185">Reference proteome</keyword>
<sequence>MDARAWTTGEGPKALFDAAAGWLRERRVLLPGVTTLAGLVAAVREAANQRLWDTLYGLLSAVSGQCWTPC</sequence>
<evidence type="ECO:0000313" key="3">
    <source>
        <dbReference type="Proteomes" id="UP001501576"/>
    </source>
</evidence>
<proteinExistence type="predicted"/>
<dbReference type="InterPro" id="IPR025296">
    <property type="entry name" value="DUF4158"/>
</dbReference>
<protein>
    <recommendedName>
        <fullName evidence="1">DUF4158 domain-containing protein</fullName>
    </recommendedName>
</protein>
<gene>
    <name evidence="2" type="ORF">GCM10010390_76340</name>
</gene>
<feature type="domain" description="DUF4158" evidence="1">
    <location>
        <begin position="4"/>
        <end position="43"/>
    </location>
</feature>
<comment type="caution">
    <text evidence="2">The sequence shown here is derived from an EMBL/GenBank/DDBJ whole genome shotgun (WGS) entry which is preliminary data.</text>
</comment>
<evidence type="ECO:0000313" key="2">
    <source>
        <dbReference type="EMBL" id="GAA0562619.1"/>
    </source>
</evidence>
<organism evidence="2 3">
    <name type="scientific">Streptomyces mordarskii</name>
    <dbReference type="NCBI Taxonomy" id="1226758"/>
    <lineage>
        <taxon>Bacteria</taxon>
        <taxon>Bacillati</taxon>
        <taxon>Actinomycetota</taxon>
        <taxon>Actinomycetes</taxon>
        <taxon>Kitasatosporales</taxon>
        <taxon>Streptomycetaceae</taxon>
        <taxon>Streptomyces</taxon>
    </lineage>
</organism>
<evidence type="ECO:0000259" key="1">
    <source>
        <dbReference type="Pfam" id="PF13700"/>
    </source>
</evidence>
<dbReference type="EMBL" id="BAAABZ010000075">
    <property type="protein sequence ID" value="GAA0562619.1"/>
    <property type="molecule type" value="Genomic_DNA"/>
</dbReference>
<name>A0ABN1EBD7_9ACTN</name>